<evidence type="ECO:0000256" key="1">
    <source>
        <dbReference type="SAM" id="Phobius"/>
    </source>
</evidence>
<dbReference type="GO" id="GO:1905515">
    <property type="term" value="P:non-motile cilium assembly"/>
    <property type="evidence" value="ECO:0007669"/>
    <property type="project" value="TreeGrafter"/>
</dbReference>
<keyword evidence="3" id="KW-1185">Reference proteome</keyword>
<dbReference type="AlphaFoldDB" id="A0A3B3DCS7"/>
<dbReference type="STRING" id="30732.ENSOMEP00000027205"/>
<dbReference type="GeneTree" id="ENSGT00390000015473"/>
<reference evidence="2" key="1">
    <citation type="submission" date="2025-08" db="UniProtKB">
        <authorList>
            <consortium name="Ensembl"/>
        </authorList>
    </citation>
    <scope>IDENTIFICATION</scope>
</reference>
<dbReference type="GO" id="GO:0005814">
    <property type="term" value="C:centriole"/>
    <property type="evidence" value="ECO:0007669"/>
    <property type="project" value="TreeGrafter"/>
</dbReference>
<dbReference type="PaxDb" id="30732-ENSOMEP00000027205"/>
<protein>
    <submittedName>
        <fullName evidence="2">Uncharacterized protein</fullName>
    </submittedName>
</protein>
<feature type="transmembrane region" description="Helical" evidence="1">
    <location>
        <begin position="162"/>
        <end position="183"/>
    </location>
</feature>
<keyword evidence="1" id="KW-1133">Transmembrane helix</keyword>
<dbReference type="GO" id="GO:0036064">
    <property type="term" value="C:ciliary basal body"/>
    <property type="evidence" value="ECO:0007669"/>
    <property type="project" value="TreeGrafter"/>
</dbReference>
<dbReference type="PANTHER" id="PTHR44117:SF1">
    <property type="entry name" value="INTRAFLAGELLAR TRANSPORT PROTEIN 88 HOMOLOG"/>
    <property type="match status" value="1"/>
</dbReference>
<dbReference type="GO" id="GO:0019894">
    <property type="term" value="F:kinesin binding"/>
    <property type="evidence" value="ECO:0007669"/>
    <property type="project" value="TreeGrafter"/>
</dbReference>
<dbReference type="OMA" id="NEDTIMD"/>
<dbReference type="Ensembl" id="ENSOMET00000002572.1">
    <property type="protein sequence ID" value="ENSOMEP00000027205.1"/>
    <property type="gene ID" value="ENSOMEG00000009527.1"/>
</dbReference>
<reference evidence="2" key="2">
    <citation type="submission" date="2025-09" db="UniProtKB">
        <authorList>
            <consortium name="Ensembl"/>
        </authorList>
    </citation>
    <scope>IDENTIFICATION</scope>
</reference>
<dbReference type="Proteomes" id="UP000261560">
    <property type="component" value="Unplaced"/>
</dbReference>
<dbReference type="GO" id="GO:0060122">
    <property type="term" value="P:inner ear receptor cell stereocilium organization"/>
    <property type="evidence" value="ECO:0007669"/>
    <property type="project" value="TreeGrafter"/>
</dbReference>
<evidence type="ECO:0000313" key="2">
    <source>
        <dbReference type="Ensembl" id="ENSOMEP00000027205.1"/>
    </source>
</evidence>
<keyword evidence="1" id="KW-0812">Transmembrane</keyword>
<keyword evidence="1" id="KW-0472">Membrane</keyword>
<dbReference type="GO" id="GO:0042073">
    <property type="term" value="P:intraciliary transport"/>
    <property type="evidence" value="ECO:0007669"/>
    <property type="project" value="TreeGrafter"/>
</dbReference>
<accession>A0A3B3DCS7</accession>
<dbReference type="PANTHER" id="PTHR44117">
    <property type="entry name" value="INTRAFLAGELLAR TRANSPORT PROTEIN 88 HOMOLOG"/>
    <property type="match status" value="1"/>
</dbReference>
<proteinExistence type="predicted"/>
<dbReference type="GO" id="GO:0097730">
    <property type="term" value="C:non-motile cilium"/>
    <property type="evidence" value="ECO:0007669"/>
    <property type="project" value="TreeGrafter"/>
</dbReference>
<organism evidence="2 3">
    <name type="scientific">Oryzias melastigma</name>
    <name type="common">Marine medaka</name>
    <dbReference type="NCBI Taxonomy" id="30732"/>
    <lineage>
        <taxon>Eukaryota</taxon>
        <taxon>Metazoa</taxon>
        <taxon>Chordata</taxon>
        <taxon>Craniata</taxon>
        <taxon>Vertebrata</taxon>
        <taxon>Euteleostomi</taxon>
        <taxon>Actinopterygii</taxon>
        <taxon>Neopterygii</taxon>
        <taxon>Teleostei</taxon>
        <taxon>Neoteleostei</taxon>
        <taxon>Acanthomorphata</taxon>
        <taxon>Ovalentaria</taxon>
        <taxon>Atherinomorphae</taxon>
        <taxon>Beloniformes</taxon>
        <taxon>Adrianichthyidae</taxon>
        <taxon>Oryziinae</taxon>
        <taxon>Oryzias</taxon>
    </lineage>
</organism>
<sequence length="184" mass="20519">MENVHLSEEDEDLYSGYNNFNPAFYSEELENDEGFQQALRTSHGRRPLMTAQLPGTAIGGRPLASSFGVSTSSLNSLVIWIFQDGAPRPMTSIRAAGYSSTMMRGSTFDALGQHRGPAPPLEEKNEDTPEEKIKILEKRVNDLIEESCMAHSNGASQLVREILYLPFTIILPFFVIFVALFMLE</sequence>
<name>A0A3B3DCS7_ORYME</name>
<dbReference type="GO" id="GO:0001822">
    <property type="term" value="P:kidney development"/>
    <property type="evidence" value="ECO:0007669"/>
    <property type="project" value="TreeGrafter"/>
</dbReference>
<evidence type="ECO:0000313" key="3">
    <source>
        <dbReference type="Proteomes" id="UP000261560"/>
    </source>
</evidence>
<dbReference type="GO" id="GO:0097546">
    <property type="term" value="C:ciliary base"/>
    <property type="evidence" value="ECO:0007669"/>
    <property type="project" value="TreeGrafter"/>
</dbReference>